<dbReference type="Proteomes" id="UP000675781">
    <property type="component" value="Unassembled WGS sequence"/>
</dbReference>
<dbReference type="Pfam" id="PF01547">
    <property type="entry name" value="SBP_bac_1"/>
    <property type="match status" value="1"/>
</dbReference>
<accession>A0A941ILS7</accession>
<dbReference type="Gene3D" id="3.40.190.10">
    <property type="entry name" value="Periplasmic binding protein-like II"/>
    <property type="match status" value="1"/>
</dbReference>
<gene>
    <name evidence="2" type="ORF">KDL01_02345</name>
</gene>
<dbReference type="PROSITE" id="PS51257">
    <property type="entry name" value="PROKAR_LIPOPROTEIN"/>
    <property type="match status" value="1"/>
</dbReference>
<organism evidence="2 3">
    <name type="scientific">Actinospica durhamensis</name>
    <dbReference type="NCBI Taxonomy" id="1508375"/>
    <lineage>
        <taxon>Bacteria</taxon>
        <taxon>Bacillati</taxon>
        <taxon>Actinomycetota</taxon>
        <taxon>Actinomycetes</taxon>
        <taxon>Catenulisporales</taxon>
        <taxon>Actinospicaceae</taxon>
        <taxon>Actinospica</taxon>
    </lineage>
</organism>
<evidence type="ECO:0008006" key="4">
    <source>
        <dbReference type="Google" id="ProtNLM"/>
    </source>
</evidence>
<keyword evidence="1" id="KW-0732">Signal</keyword>
<dbReference type="EMBL" id="JAGSOG010000006">
    <property type="protein sequence ID" value="MBR7832079.1"/>
    <property type="molecule type" value="Genomic_DNA"/>
</dbReference>
<dbReference type="PANTHER" id="PTHR43649">
    <property type="entry name" value="ARABINOSE-BINDING PROTEIN-RELATED"/>
    <property type="match status" value="1"/>
</dbReference>
<comment type="caution">
    <text evidence="2">The sequence shown here is derived from an EMBL/GenBank/DDBJ whole genome shotgun (WGS) entry which is preliminary data.</text>
</comment>
<sequence>MTGRTSKTTTRFLGIATAAALALGVTACSSSASSSDGKGGSFTYWSMWSKDEPQAKVLQAAITAFTAKTGITVNVTWAGRNVSKEIGPAVAANKAPDLWDDSAGTVLGTLGSEGQAMDLSSVLAMKIPGENVTVGSVIPTKYLASQPKDSDGTSDYVIPYEVTAEGIFYNAADPAMQAAMPTAPTTWAGFISVCAALKAKGEPCIASEGEDSWTNGLYFDYELLANGVNWSALAADKTGASWDAPGVAAAVNDLEQLVSGGYIVPTYTATKYPAQETNWANGKAGFYMDGSYVTAEVSKEIPSTWKMAMMLPPGVSQADVGTFGFSIPKRAKNASAAEQFIAFFMQKSQLSGISTVADNITPRADIPAPAELASVQQALNAPTLRVDFSNTVPSDYYNKVYNQNFLDFWHGKTTAAQFIAAMKSAQVTYWQTQG</sequence>
<evidence type="ECO:0000256" key="1">
    <source>
        <dbReference type="SAM" id="SignalP"/>
    </source>
</evidence>
<dbReference type="InterPro" id="IPR006059">
    <property type="entry name" value="SBP"/>
</dbReference>
<dbReference type="InterPro" id="IPR050490">
    <property type="entry name" value="Bact_solute-bd_prot1"/>
</dbReference>
<keyword evidence="3" id="KW-1185">Reference proteome</keyword>
<evidence type="ECO:0000313" key="2">
    <source>
        <dbReference type="EMBL" id="MBR7832079.1"/>
    </source>
</evidence>
<proteinExistence type="predicted"/>
<reference evidence="2" key="1">
    <citation type="submission" date="2021-04" db="EMBL/GenBank/DDBJ databases">
        <title>Genome based classification of Actinospica acidithermotolerans sp. nov., an actinobacterium isolated from an Indonesian hot spring.</title>
        <authorList>
            <person name="Kusuma A.B."/>
            <person name="Putra K.E."/>
            <person name="Nafisah S."/>
            <person name="Loh J."/>
            <person name="Nouioui I."/>
            <person name="Goodfellow M."/>
        </authorList>
    </citation>
    <scope>NUCLEOTIDE SEQUENCE</scope>
    <source>
        <strain evidence="2">CSCA 57</strain>
    </source>
</reference>
<feature type="signal peptide" evidence="1">
    <location>
        <begin position="1"/>
        <end position="34"/>
    </location>
</feature>
<feature type="chain" id="PRO_5038984138" description="Extracellular solute-binding protein" evidence="1">
    <location>
        <begin position="35"/>
        <end position="434"/>
    </location>
</feature>
<name>A0A941ILS7_9ACTN</name>
<protein>
    <recommendedName>
        <fullName evidence="4">Extracellular solute-binding protein</fullName>
    </recommendedName>
</protein>
<dbReference type="AlphaFoldDB" id="A0A941ILS7"/>
<dbReference type="PANTHER" id="PTHR43649:SF12">
    <property type="entry name" value="DIACETYLCHITOBIOSE BINDING PROTEIN DASA"/>
    <property type="match status" value="1"/>
</dbReference>
<dbReference type="SUPFAM" id="SSF53850">
    <property type="entry name" value="Periplasmic binding protein-like II"/>
    <property type="match status" value="1"/>
</dbReference>
<evidence type="ECO:0000313" key="3">
    <source>
        <dbReference type="Proteomes" id="UP000675781"/>
    </source>
</evidence>
<dbReference type="RefSeq" id="WP_212526617.1">
    <property type="nucleotide sequence ID" value="NZ_JAGSOG010000006.1"/>
</dbReference>